<proteinExistence type="inferred from homology"/>
<dbReference type="PANTHER" id="PTHR12430:SF0">
    <property type="entry name" value="TRANSLOCASE OF OUTER MITOCHONDRIAL MEMBRANE 20"/>
    <property type="match status" value="1"/>
</dbReference>
<dbReference type="GO" id="GO:0030943">
    <property type="term" value="F:mitochondrion targeting sequence binding"/>
    <property type="evidence" value="ECO:0007669"/>
    <property type="project" value="TreeGrafter"/>
</dbReference>
<keyword evidence="3" id="KW-0813">Transport</keyword>
<reference evidence="16" key="1">
    <citation type="submission" date="2023-06" db="EMBL/GenBank/DDBJ databases">
        <title>Genome-scale phylogeny and comparative genomics of the fungal order Sordariales.</title>
        <authorList>
            <consortium name="Lawrence Berkeley National Laboratory"/>
            <person name="Hensen N."/>
            <person name="Bonometti L."/>
            <person name="Westerberg I."/>
            <person name="Brannstrom I.O."/>
            <person name="Guillou S."/>
            <person name="Cros-Aarteil S."/>
            <person name="Calhoun S."/>
            <person name="Haridas S."/>
            <person name="Kuo A."/>
            <person name="Mondo S."/>
            <person name="Pangilinan J."/>
            <person name="Riley R."/>
            <person name="Labutti K."/>
            <person name="Andreopoulos B."/>
            <person name="Lipzen A."/>
            <person name="Chen C."/>
            <person name="Yanf M."/>
            <person name="Daum C."/>
            <person name="Ng V."/>
            <person name="Clum A."/>
            <person name="Steindorff A."/>
            <person name="Ohm R."/>
            <person name="Martin F."/>
            <person name="Silar P."/>
            <person name="Natvig D."/>
            <person name="Lalanne C."/>
            <person name="Gautier V."/>
            <person name="Ament-Velasquez S.L."/>
            <person name="Kruys A."/>
            <person name="Hutchinson M.I."/>
            <person name="Powell A.J."/>
            <person name="Barry K."/>
            <person name="Miller A.N."/>
            <person name="Grigoriev I.V."/>
            <person name="Debuchy R."/>
            <person name="Gladieux P."/>
            <person name="Thoren M.H."/>
            <person name="Johannesson H."/>
        </authorList>
    </citation>
    <scope>NUCLEOTIDE SEQUENCE</scope>
    <source>
        <strain evidence="16">CBS 307.81</strain>
    </source>
</reference>
<evidence type="ECO:0000256" key="11">
    <source>
        <dbReference type="ARBA" id="ARBA00068548"/>
    </source>
</evidence>
<dbReference type="GO" id="GO:0016031">
    <property type="term" value="P:tRNA import into mitochondrion"/>
    <property type="evidence" value="ECO:0007669"/>
    <property type="project" value="TreeGrafter"/>
</dbReference>
<dbReference type="NCBIfam" id="TIGR00985">
    <property type="entry name" value="3a0801s04tom"/>
    <property type="match status" value="1"/>
</dbReference>
<dbReference type="PRINTS" id="PR00351">
    <property type="entry name" value="OM20RECEPTOR"/>
</dbReference>
<evidence type="ECO:0000256" key="12">
    <source>
        <dbReference type="ARBA" id="ARBA00073975"/>
    </source>
</evidence>
<evidence type="ECO:0000256" key="6">
    <source>
        <dbReference type="ARBA" id="ARBA00022927"/>
    </source>
</evidence>
<dbReference type="GO" id="GO:0008320">
    <property type="term" value="F:protein transmembrane transporter activity"/>
    <property type="evidence" value="ECO:0007669"/>
    <property type="project" value="TreeGrafter"/>
</dbReference>
<keyword evidence="5 14" id="KW-1000">Mitochondrion outer membrane</keyword>
<dbReference type="GO" id="GO:0005742">
    <property type="term" value="C:mitochondrial outer membrane translocase complex"/>
    <property type="evidence" value="ECO:0007669"/>
    <property type="project" value="UniProtKB-UniRule"/>
</dbReference>
<dbReference type="GO" id="GO:0006605">
    <property type="term" value="P:protein targeting"/>
    <property type="evidence" value="ECO:0007669"/>
    <property type="project" value="InterPro"/>
</dbReference>
<evidence type="ECO:0000256" key="2">
    <source>
        <dbReference type="ARBA" id="ARBA00005792"/>
    </source>
</evidence>
<keyword evidence="4 15" id="KW-0812">Transmembrane</keyword>
<dbReference type="PANTHER" id="PTHR12430">
    <property type="entry name" value="MITOCHONDRIAL IMPORT RECEPTOR SUBUNIT TOM20"/>
    <property type="match status" value="1"/>
</dbReference>
<evidence type="ECO:0000256" key="3">
    <source>
        <dbReference type="ARBA" id="ARBA00022448"/>
    </source>
</evidence>
<feature type="transmembrane region" description="Helical" evidence="15">
    <location>
        <begin position="6"/>
        <end position="29"/>
    </location>
</feature>
<dbReference type="GO" id="GO:0030150">
    <property type="term" value="P:protein import into mitochondrial matrix"/>
    <property type="evidence" value="ECO:0007669"/>
    <property type="project" value="TreeGrafter"/>
</dbReference>
<keyword evidence="7 15" id="KW-1133">Transmembrane helix</keyword>
<dbReference type="InterPro" id="IPR002056">
    <property type="entry name" value="MAS20"/>
</dbReference>
<comment type="caution">
    <text evidence="16">The sequence shown here is derived from an EMBL/GenBank/DDBJ whole genome shotgun (WGS) entry which is preliminary data.</text>
</comment>
<evidence type="ECO:0000256" key="9">
    <source>
        <dbReference type="ARBA" id="ARBA00023136"/>
    </source>
</evidence>
<comment type="subcellular location">
    <subcellularLocation>
        <location evidence="1">Mitochondrion outer membrane</location>
        <topology evidence="1">Single-pass membrane protein</topology>
    </subcellularLocation>
</comment>
<organism evidence="16 17">
    <name type="scientific">Cercophora samala</name>
    <dbReference type="NCBI Taxonomy" id="330535"/>
    <lineage>
        <taxon>Eukaryota</taxon>
        <taxon>Fungi</taxon>
        <taxon>Dikarya</taxon>
        <taxon>Ascomycota</taxon>
        <taxon>Pezizomycotina</taxon>
        <taxon>Sordariomycetes</taxon>
        <taxon>Sordariomycetidae</taxon>
        <taxon>Sordariales</taxon>
        <taxon>Lasiosphaeriaceae</taxon>
        <taxon>Cercophora</taxon>
    </lineage>
</organism>
<dbReference type="FunFam" id="1.20.960.10:FF:000002">
    <property type="entry name" value="Mitochondrial import receptor subunit TOM20"/>
    <property type="match status" value="1"/>
</dbReference>
<sequence length="186" mass="20496">MESTATRPAVIAVAAVATGLLAYAVYFDYRRRSSAEFRRELRRNDRRQARSAKEQALIDAESQKQAIYLAVDEAKAEGFPDNSEEKEAYFLEQVQIGETLATDPSKSLEAALGFYKALKVYPTPGDLINIYDKTVSKPILDILAEMIAYDGALKIGTNYTGGPPGVDMAALMREMEEMGVNPADMD</sequence>
<evidence type="ECO:0000313" key="16">
    <source>
        <dbReference type="EMBL" id="KAK0672693.1"/>
    </source>
</evidence>
<dbReference type="PIRSF" id="PIRSF037707">
    <property type="entry name" value="MAS20_rcpt"/>
    <property type="match status" value="1"/>
</dbReference>
<evidence type="ECO:0000256" key="15">
    <source>
        <dbReference type="SAM" id="Phobius"/>
    </source>
</evidence>
<evidence type="ECO:0000256" key="7">
    <source>
        <dbReference type="ARBA" id="ARBA00022989"/>
    </source>
</evidence>
<keyword evidence="9 14" id="KW-0472">Membrane</keyword>
<dbReference type="GO" id="GO:0006886">
    <property type="term" value="P:intracellular protein transport"/>
    <property type="evidence" value="ECO:0007669"/>
    <property type="project" value="InterPro"/>
</dbReference>
<evidence type="ECO:0000256" key="8">
    <source>
        <dbReference type="ARBA" id="ARBA00023128"/>
    </source>
</evidence>
<gene>
    <name evidence="16" type="ORF">QBC41DRAFT_267751</name>
</gene>
<evidence type="ECO:0000256" key="10">
    <source>
        <dbReference type="ARBA" id="ARBA00042705"/>
    </source>
</evidence>
<dbReference type="SUPFAM" id="SSF47157">
    <property type="entry name" value="Mitochondrial import receptor subunit Tom20"/>
    <property type="match status" value="1"/>
</dbReference>
<keyword evidence="8 14" id="KW-0496">Mitochondrion</keyword>
<evidence type="ECO:0000256" key="13">
    <source>
        <dbReference type="ARBA" id="ARBA00080405"/>
    </source>
</evidence>
<evidence type="ECO:0000256" key="14">
    <source>
        <dbReference type="PIRNR" id="PIRNR037707"/>
    </source>
</evidence>
<protein>
    <recommendedName>
        <fullName evidence="11">Mitochondrial import receptor subunit TOM20</fullName>
    </recommendedName>
    <alternativeName>
        <fullName evidence="10">Mitochondrial 20 kDa outer membrane protein</fullName>
    </alternativeName>
    <alternativeName>
        <fullName evidence="12">Mitochondrial import receptor subunit tom20</fullName>
    </alternativeName>
    <alternativeName>
        <fullName evidence="13">Translocase of outer membrane 20 kDa subunit</fullName>
    </alternativeName>
</protein>
<evidence type="ECO:0000256" key="5">
    <source>
        <dbReference type="ARBA" id="ARBA00022787"/>
    </source>
</evidence>
<dbReference type="EMBL" id="JAULSY010000011">
    <property type="protein sequence ID" value="KAK0672693.1"/>
    <property type="molecule type" value="Genomic_DNA"/>
</dbReference>
<dbReference type="Gene3D" id="1.20.960.10">
    <property type="entry name" value="Mitochondrial outer membrane translocase complex, subunit Tom20 domain"/>
    <property type="match status" value="1"/>
</dbReference>
<comment type="similarity">
    <text evidence="2 14">Belongs to the Tom20 family.</text>
</comment>
<keyword evidence="17" id="KW-1185">Reference proteome</keyword>
<evidence type="ECO:0000313" key="17">
    <source>
        <dbReference type="Proteomes" id="UP001174997"/>
    </source>
</evidence>
<dbReference type="Pfam" id="PF02064">
    <property type="entry name" value="MAS20"/>
    <property type="match status" value="1"/>
</dbReference>
<accession>A0AA39ZL25</accession>
<dbReference type="AlphaFoldDB" id="A0AA39ZL25"/>
<evidence type="ECO:0000256" key="4">
    <source>
        <dbReference type="ARBA" id="ARBA00022692"/>
    </source>
</evidence>
<keyword evidence="6" id="KW-0653">Protein transport</keyword>
<dbReference type="InterPro" id="IPR023392">
    <property type="entry name" value="Tom20_dom_sf"/>
</dbReference>
<dbReference type="Proteomes" id="UP001174997">
    <property type="component" value="Unassembled WGS sequence"/>
</dbReference>
<name>A0AA39ZL25_9PEZI</name>
<evidence type="ECO:0000256" key="1">
    <source>
        <dbReference type="ARBA" id="ARBA00004572"/>
    </source>
</evidence>